<protein>
    <submittedName>
        <fullName evidence="7">Sodium/hydrogen exchanger</fullName>
    </submittedName>
</protein>
<keyword evidence="2 5" id="KW-0812">Transmembrane</keyword>
<feature type="transmembrane region" description="Helical" evidence="5">
    <location>
        <begin position="390"/>
        <end position="410"/>
    </location>
</feature>
<feature type="transmembrane region" description="Helical" evidence="5">
    <location>
        <begin position="272"/>
        <end position="289"/>
    </location>
</feature>
<feature type="transmembrane region" description="Helical" evidence="5">
    <location>
        <begin position="117"/>
        <end position="141"/>
    </location>
</feature>
<dbReference type="eggNOG" id="COG0475">
    <property type="taxonomic scope" value="Bacteria"/>
</dbReference>
<dbReference type="PANTHER" id="PTHR43021">
    <property type="entry name" value="NA(+)/H(+) ANTIPORTER-RELATED"/>
    <property type="match status" value="1"/>
</dbReference>
<feature type="transmembrane region" description="Helical" evidence="5">
    <location>
        <begin position="213"/>
        <end position="237"/>
    </location>
</feature>
<evidence type="ECO:0000313" key="8">
    <source>
        <dbReference type="Proteomes" id="UP000007177"/>
    </source>
</evidence>
<feature type="transmembrane region" description="Helical" evidence="5">
    <location>
        <begin position="179"/>
        <end position="201"/>
    </location>
</feature>
<dbReference type="InterPro" id="IPR038770">
    <property type="entry name" value="Na+/solute_symporter_sf"/>
</dbReference>
<evidence type="ECO:0000259" key="6">
    <source>
        <dbReference type="Pfam" id="PF00999"/>
    </source>
</evidence>
<evidence type="ECO:0000256" key="3">
    <source>
        <dbReference type="ARBA" id="ARBA00022989"/>
    </source>
</evidence>
<evidence type="ECO:0000256" key="4">
    <source>
        <dbReference type="ARBA" id="ARBA00023136"/>
    </source>
</evidence>
<gene>
    <name evidence="7" type="ordered locus">Awo_c15580</name>
</gene>
<feature type="transmembrane region" description="Helical" evidence="5">
    <location>
        <begin position="301"/>
        <end position="320"/>
    </location>
</feature>
<dbReference type="GO" id="GO:1902600">
    <property type="term" value="P:proton transmembrane transport"/>
    <property type="evidence" value="ECO:0007669"/>
    <property type="project" value="InterPro"/>
</dbReference>
<dbReference type="Pfam" id="PF00999">
    <property type="entry name" value="Na_H_Exchanger"/>
    <property type="match status" value="1"/>
</dbReference>
<feature type="transmembrane region" description="Helical" evidence="5">
    <location>
        <begin position="147"/>
        <end position="167"/>
    </location>
</feature>
<dbReference type="PANTHER" id="PTHR43021:SF2">
    <property type="entry name" value="CATION_H+ EXCHANGER DOMAIN-CONTAINING PROTEIN"/>
    <property type="match status" value="1"/>
</dbReference>
<dbReference type="Proteomes" id="UP000007177">
    <property type="component" value="Chromosome"/>
</dbReference>
<evidence type="ECO:0000256" key="2">
    <source>
        <dbReference type="ARBA" id="ARBA00022692"/>
    </source>
</evidence>
<reference evidence="7 8" key="2">
    <citation type="journal article" date="2012" name="PLoS ONE">
        <title>An ancient pathway combining carbon dioxide fixation with the generation and utilization of a sodium ion gradient for ATP synthesis.</title>
        <authorList>
            <person name="Poehlein A."/>
            <person name="Schmidt S."/>
            <person name="Kaster A.K."/>
            <person name="Goenrich M."/>
            <person name="Vollmers J."/>
            <person name="Thurmer A."/>
            <person name="Bertsch J."/>
            <person name="Schuchmann K."/>
            <person name="Voigt B."/>
            <person name="Hecker M."/>
            <person name="Daniel R."/>
            <person name="Thauer R.K."/>
            <person name="Gottschalk G."/>
            <person name="Muller V."/>
        </authorList>
    </citation>
    <scope>NUCLEOTIDE SEQUENCE [LARGE SCALE GENOMIC DNA]</scope>
    <source>
        <strain evidence="8">ATCC 29683 / DSM 1030 / JCM 2381 / KCTC 1655 / WB1</strain>
    </source>
</reference>
<dbReference type="GO" id="GO:0016020">
    <property type="term" value="C:membrane"/>
    <property type="evidence" value="ECO:0007669"/>
    <property type="project" value="UniProtKB-SubCell"/>
</dbReference>
<name>H6LGL2_ACEWD</name>
<keyword evidence="3 5" id="KW-1133">Transmembrane helix</keyword>
<dbReference type="STRING" id="931626.Awo_c15580"/>
<reference evidence="8" key="1">
    <citation type="submission" date="2011-07" db="EMBL/GenBank/DDBJ databases">
        <title>Complete genome sequence of Acetobacterium woodii.</title>
        <authorList>
            <person name="Poehlein A."/>
            <person name="Schmidt S."/>
            <person name="Kaster A.-K."/>
            <person name="Goenrich M."/>
            <person name="Vollmers J."/>
            <person name="Thuermer A."/>
            <person name="Gottschalk G."/>
            <person name="Thauer R.K."/>
            <person name="Daniel R."/>
            <person name="Mueller V."/>
        </authorList>
    </citation>
    <scope>NUCLEOTIDE SEQUENCE [LARGE SCALE GENOMIC DNA]</scope>
    <source>
        <strain evidence="8">ATCC 29683 / DSM 1030 / JCM 2381 / KCTC 1655 / WB1</strain>
    </source>
</reference>
<evidence type="ECO:0000256" key="1">
    <source>
        <dbReference type="ARBA" id="ARBA00004141"/>
    </source>
</evidence>
<evidence type="ECO:0000256" key="5">
    <source>
        <dbReference type="SAM" id="Phobius"/>
    </source>
</evidence>
<dbReference type="HOGENOM" id="CLU_031031_2_1_9"/>
<organism evidence="7 8">
    <name type="scientific">Acetobacterium woodii (strain ATCC 29683 / DSM 1030 / JCM 2381 / KCTC 1655 / WB1)</name>
    <dbReference type="NCBI Taxonomy" id="931626"/>
    <lineage>
        <taxon>Bacteria</taxon>
        <taxon>Bacillati</taxon>
        <taxon>Bacillota</taxon>
        <taxon>Clostridia</taxon>
        <taxon>Eubacteriales</taxon>
        <taxon>Eubacteriaceae</taxon>
        <taxon>Acetobacterium</taxon>
    </lineage>
</organism>
<keyword evidence="4 5" id="KW-0472">Membrane</keyword>
<dbReference type="GO" id="GO:0015297">
    <property type="term" value="F:antiporter activity"/>
    <property type="evidence" value="ECO:0007669"/>
    <property type="project" value="InterPro"/>
</dbReference>
<dbReference type="KEGG" id="awo:Awo_c15580"/>
<feature type="transmembrane region" description="Helical" evidence="5">
    <location>
        <begin position="62"/>
        <end position="81"/>
    </location>
</feature>
<accession>H6LGL2</accession>
<dbReference type="EMBL" id="CP002987">
    <property type="protein sequence ID" value="AFA48340.1"/>
    <property type="molecule type" value="Genomic_DNA"/>
</dbReference>
<feature type="transmembrane region" description="Helical" evidence="5">
    <location>
        <begin position="87"/>
        <end position="105"/>
    </location>
</feature>
<dbReference type="Gene3D" id="1.20.1530.20">
    <property type="match status" value="1"/>
</dbReference>
<proteinExistence type="predicted"/>
<feature type="transmembrane region" description="Helical" evidence="5">
    <location>
        <begin position="361"/>
        <end position="384"/>
    </location>
</feature>
<evidence type="ECO:0000313" key="7">
    <source>
        <dbReference type="EMBL" id="AFA48340.1"/>
    </source>
</evidence>
<keyword evidence="8" id="KW-1185">Reference proteome</keyword>
<dbReference type="InterPro" id="IPR006153">
    <property type="entry name" value="Cation/H_exchanger_TM"/>
</dbReference>
<feature type="domain" description="Cation/H+ exchanger transmembrane" evidence="6">
    <location>
        <begin position="47"/>
        <end position="414"/>
    </location>
</feature>
<comment type="subcellular location">
    <subcellularLocation>
        <location evidence="1">Membrane</location>
        <topology evidence="1">Multi-pass membrane protein</topology>
    </subcellularLocation>
</comment>
<sequence length="432" mass="46530">MLLNPMYAVWMKKIPVSCSRFRLISRKEFVLLEANIILEVSLMLFSGILFGRLAKFFKMPNVTGYLIAGLLLGPSFINIIPTEMVDGFGIISDIALGFIAFSVGSQFDLNYFKKVGIAPIVIATAEALGAVILVTVVMILFGFDTKLAIMLGAIAAATAPAQTIMVINQYRAKGPLTSMLMSVVAIDDAIALIAFGFASTLVNVMNSAVQTNIFISILSPFYEVLISFILGGIAAILMKILFRWFKKPSNQICIVIAFILMTYWGADMVHGSPLLACMALGGVLVNIYRDRIESVLKTTDAFSPPIFMVFFVISGAGFQISALPAIGLIGILYVVMRVIGKMSGAWLGGKLTHQSDSICKYLGPTLMPQAGVALGLVVVASKIVPNYADQIQVIILCSTFIYSIVGPIAAKIALVKSGEIVLPDMAVKNQKL</sequence>
<feature type="transmembrane region" description="Helical" evidence="5">
    <location>
        <begin position="29"/>
        <end position="50"/>
    </location>
</feature>
<dbReference type="AlphaFoldDB" id="H6LGL2"/>